<organism evidence="1 2">
    <name type="scientific">Pistacia atlantica</name>
    <dbReference type="NCBI Taxonomy" id="434234"/>
    <lineage>
        <taxon>Eukaryota</taxon>
        <taxon>Viridiplantae</taxon>
        <taxon>Streptophyta</taxon>
        <taxon>Embryophyta</taxon>
        <taxon>Tracheophyta</taxon>
        <taxon>Spermatophyta</taxon>
        <taxon>Magnoliopsida</taxon>
        <taxon>eudicotyledons</taxon>
        <taxon>Gunneridae</taxon>
        <taxon>Pentapetalae</taxon>
        <taxon>rosids</taxon>
        <taxon>malvids</taxon>
        <taxon>Sapindales</taxon>
        <taxon>Anacardiaceae</taxon>
        <taxon>Pistacia</taxon>
    </lineage>
</organism>
<name>A0ACC1AI88_9ROSI</name>
<evidence type="ECO:0000313" key="2">
    <source>
        <dbReference type="Proteomes" id="UP001164250"/>
    </source>
</evidence>
<comment type="caution">
    <text evidence="1">The sequence shown here is derived from an EMBL/GenBank/DDBJ whole genome shotgun (WGS) entry which is preliminary data.</text>
</comment>
<protein>
    <submittedName>
        <fullName evidence="1">Uncharacterized protein</fullName>
    </submittedName>
</protein>
<proteinExistence type="predicted"/>
<reference evidence="2" key="1">
    <citation type="journal article" date="2023" name="G3 (Bethesda)">
        <title>Genome assembly and association tests identify interacting loci associated with vigor, precocity, and sex in interspecific pistachio rootstocks.</title>
        <authorList>
            <person name="Palmer W."/>
            <person name="Jacygrad E."/>
            <person name="Sagayaradj S."/>
            <person name="Cavanaugh K."/>
            <person name="Han R."/>
            <person name="Bertier L."/>
            <person name="Beede B."/>
            <person name="Kafkas S."/>
            <person name="Golino D."/>
            <person name="Preece J."/>
            <person name="Michelmore R."/>
        </authorList>
    </citation>
    <scope>NUCLEOTIDE SEQUENCE [LARGE SCALE GENOMIC DNA]</scope>
</reference>
<keyword evidence="2" id="KW-1185">Reference proteome</keyword>
<accession>A0ACC1AI88</accession>
<gene>
    <name evidence="1" type="ORF">Patl1_08342</name>
</gene>
<dbReference type="EMBL" id="CM047906">
    <property type="protein sequence ID" value="KAJ0086306.1"/>
    <property type="molecule type" value="Genomic_DNA"/>
</dbReference>
<evidence type="ECO:0000313" key="1">
    <source>
        <dbReference type="EMBL" id="KAJ0086306.1"/>
    </source>
</evidence>
<dbReference type="Proteomes" id="UP001164250">
    <property type="component" value="Chromosome 10"/>
</dbReference>
<sequence length="355" mass="39242">MSQPREEEEVGKLAIRLANAVILPMVLKSALELNLLDIISASADGAFLSTSEIATRIVTKNPDAPVLLDRMLRLLASYDILKCSVRTGEDGEVERVYGAAPICKFLVKNQDGGSVAPLFLLHHDKIFNESWYHLNDFVLEGGIPFNRAYGMMAFEYLGTDQRFNRVFNQAMSNHTTLIMKKVLDVYKGFEGLQVLVDVGGGIGVTLDIITSKYPHIEGINFDLPHVLADAPSYPGVKHVGGDMFVSVPKGDAIFMKWILHGFNDEHCLKLLKNCCEALPNSGKVIIVESILPVTPMNTVSSHIVFEQDLLMLAQTLGGKERTQKEFEALAVKSGFSGCEVICNAYNSWVMEFRKS</sequence>